<geneLocation type="mitochondrion" evidence="20"/>
<feature type="transmembrane region" description="Helical" evidence="17">
    <location>
        <begin position="326"/>
        <end position="350"/>
    </location>
</feature>
<feature type="transmembrane region" description="Helical" evidence="17">
    <location>
        <begin position="59"/>
        <end position="81"/>
    </location>
</feature>
<evidence type="ECO:0000256" key="5">
    <source>
        <dbReference type="ARBA" id="ARBA00022448"/>
    </source>
</evidence>
<name>A0A977PMB3_9TELE</name>
<dbReference type="GO" id="GO:0008137">
    <property type="term" value="F:NADH dehydrogenase (ubiquinone) activity"/>
    <property type="evidence" value="ECO:0007669"/>
    <property type="project" value="UniProtKB-EC"/>
</dbReference>
<gene>
    <name evidence="20" type="primary">ND2</name>
</gene>
<dbReference type="GeneID" id="75510595"/>
<evidence type="ECO:0000256" key="7">
    <source>
        <dbReference type="ARBA" id="ARBA00022692"/>
    </source>
</evidence>
<dbReference type="GO" id="GO:0006120">
    <property type="term" value="P:mitochondrial electron transport, NADH to ubiquinone"/>
    <property type="evidence" value="ECO:0007669"/>
    <property type="project" value="InterPro"/>
</dbReference>
<keyword evidence="10 17" id="KW-0249">Electron transport</keyword>
<evidence type="ECO:0000256" key="13">
    <source>
        <dbReference type="ARBA" id="ARBA00023075"/>
    </source>
</evidence>
<feature type="transmembrane region" description="Helical" evidence="17">
    <location>
        <begin position="93"/>
        <end position="115"/>
    </location>
</feature>
<feature type="transmembrane region" description="Helical" evidence="17">
    <location>
        <begin position="152"/>
        <end position="171"/>
    </location>
</feature>
<evidence type="ECO:0000256" key="10">
    <source>
        <dbReference type="ARBA" id="ARBA00022982"/>
    </source>
</evidence>
<dbReference type="AlphaFoldDB" id="A0A977PMB3"/>
<evidence type="ECO:0000256" key="12">
    <source>
        <dbReference type="ARBA" id="ARBA00023027"/>
    </source>
</evidence>
<evidence type="ECO:0000256" key="8">
    <source>
        <dbReference type="ARBA" id="ARBA00022792"/>
    </source>
</evidence>
<organism evidence="20">
    <name type="scientific">Hemigrammus armstrongi</name>
    <dbReference type="NCBI Taxonomy" id="2979625"/>
    <lineage>
        <taxon>Eukaryota</taxon>
        <taxon>Metazoa</taxon>
        <taxon>Chordata</taxon>
        <taxon>Craniata</taxon>
        <taxon>Vertebrata</taxon>
        <taxon>Euteleostomi</taxon>
        <taxon>Actinopterygii</taxon>
        <taxon>Neopterygii</taxon>
        <taxon>Teleostei</taxon>
        <taxon>Ostariophysi</taxon>
        <taxon>Characiformes</taxon>
        <taxon>Characoidei</taxon>
        <taxon>Acestrorhamphidae</taxon>
        <taxon>Hemigrammus</taxon>
    </lineage>
</organism>
<evidence type="ECO:0000256" key="2">
    <source>
        <dbReference type="ARBA" id="ARBA00007012"/>
    </source>
</evidence>
<comment type="subcellular location">
    <subcellularLocation>
        <location evidence="1 17">Mitochondrion inner membrane</location>
        <topology evidence="1 17">Multi-pass membrane protein</topology>
    </subcellularLocation>
</comment>
<feature type="transmembrane region" description="Helical" evidence="17">
    <location>
        <begin position="282"/>
        <end position="305"/>
    </location>
</feature>
<dbReference type="Pfam" id="PF06444">
    <property type="entry name" value="NADH_dehy_S2_C"/>
    <property type="match status" value="1"/>
</dbReference>
<keyword evidence="7 17" id="KW-0812">Transmembrane</keyword>
<evidence type="ECO:0000256" key="15">
    <source>
        <dbReference type="ARBA" id="ARBA00023136"/>
    </source>
</evidence>
<evidence type="ECO:0000313" key="20">
    <source>
        <dbReference type="EMBL" id="UXD78967.1"/>
    </source>
</evidence>
<feature type="domain" description="NADH:quinone oxidoreductase/Mrp antiporter transmembrane" evidence="18">
    <location>
        <begin position="23"/>
        <end position="275"/>
    </location>
</feature>
<feature type="transmembrane region" description="Helical" evidence="17">
    <location>
        <begin position="6"/>
        <end position="28"/>
    </location>
</feature>
<feature type="domain" description="NADH dehydrogenase subunit 2 C-terminal" evidence="19">
    <location>
        <begin position="290"/>
        <end position="342"/>
    </location>
</feature>
<dbReference type="InterPro" id="IPR050175">
    <property type="entry name" value="Complex_I_Subunit_2"/>
</dbReference>
<dbReference type="InterPro" id="IPR010933">
    <property type="entry name" value="NADH_DH_su2_C"/>
</dbReference>
<keyword evidence="14 17" id="KW-0496">Mitochondrion</keyword>
<dbReference type="PRINTS" id="PR01436">
    <property type="entry name" value="NADHDHGNASE2"/>
</dbReference>
<reference evidence="20" key="1">
    <citation type="journal article" date="2022" name="Biologia">
        <title>Comparative mitochondrial genomics of tetras: insights into phylogenetic relationships in Characidae.</title>
        <authorList>
            <person name="Xu W."/>
            <person name="Wang J."/>
            <person name="Xu R."/>
            <person name="Jiang H."/>
            <person name="Ding J."/>
            <person name="Wu H."/>
            <person name="Wu Y."/>
            <person name="Liu H."/>
        </authorList>
    </citation>
    <scope>NUCLEOTIDE SEQUENCE</scope>
</reference>
<evidence type="ECO:0000256" key="3">
    <source>
        <dbReference type="ARBA" id="ARBA00012944"/>
    </source>
</evidence>
<feature type="transmembrane region" description="Helical" evidence="17">
    <location>
        <begin position="200"/>
        <end position="219"/>
    </location>
</feature>
<keyword evidence="12 17" id="KW-0520">NAD</keyword>
<keyword evidence="15 17" id="KW-0472">Membrane</keyword>
<accession>A0A977PMB3</accession>
<evidence type="ECO:0000259" key="18">
    <source>
        <dbReference type="Pfam" id="PF00361"/>
    </source>
</evidence>
<evidence type="ECO:0000256" key="1">
    <source>
        <dbReference type="ARBA" id="ARBA00004448"/>
    </source>
</evidence>
<dbReference type="InterPro" id="IPR001750">
    <property type="entry name" value="ND/Mrp_TM"/>
</dbReference>
<sequence>MVEMMYYLLLYVTGLGTLITFISSHWLMAWAGLEINTMAIIPLMAKNHHPRASEAATKYFLTQAFASSILFLATIFNGSTWDKWDIAHIETPASIVLITLALSIKLGMVPLHFWLPEVMQGIDLTTGLILATWQKLAPFALLLQITHNTYPALLVMLGLTSAWAASWAGLNQTQLRKILAYSSIAHLGWMLVIVQCAPEVAIFALVIYILMTTAAFLTLKETSATKMSVFTLAWSKTPVTMIMMSLILLSLVGIPPFLGFSLKLVILEELSKQDLHGPATMLAMSSLISLYFYMRLCYFTIISLFPGTSMSKTSWRRKKKQDKITLATLATASIILLPLSPFVAALIHYLI</sequence>
<evidence type="ECO:0000256" key="6">
    <source>
        <dbReference type="ARBA" id="ARBA00022660"/>
    </source>
</evidence>
<evidence type="ECO:0000256" key="9">
    <source>
        <dbReference type="ARBA" id="ARBA00022967"/>
    </source>
</evidence>
<dbReference type="PANTHER" id="PTHR46552">
    <property type="entry name" value="NADH-UBIQUINONE OXIDOREDUCTASE CHAIN 2"/>
    <property type="match status" value="1"/>
</dbReference>
<keyword evidence="8 17" id="KW-0999">Mitochondrion inner membrane</keyword>
<dbReference type="EMBL" id="MW742324">
    <property type="protein sequence ID" value="UXD78967.1"/>
    <property type="molecule type" value="Genomic_DNA"/>
</dbReference>
<keyword evidence="5" id="KW-0813">Transport</keyword>
<comment type="similarity">
    <text evidence="2 17">Belongs to the complex I subunit 2 family.</text>
</comment>
<evidence type="ECO:0000256" key="4">
    <source>
        <dbReference type="ARBA" id="ARBA00021008"/>
    </source>
</evidence>
<keyword evidence="11 17" id="KW-1133">Transmembrane helix</keyword>
<evidence type="ECO:0000259" key="19">
    <source>
        <dbReference type="Pfam" id="PF06444"/>
    </source>
</evidence>
<keyword evidence="9 17" id="KW-1278">Translocase</keyword>
<dbReference type="EC" id="7.1.1.2" evidence="3 17"/>
<protein>
    <recommendedName>
        <fullName evidence="4 17">NADH-ubiquinone oxidoreductase chain 2</fullName>
        <ecNumber evidence="3 17">7.1.1.2</ecNumber>
    </recommendedName>
</protein>
<keyword evidence="6 17" id="KW-0679">Respiratory chain</keyword>
<dbReference type="CTD" id="4536"/>
<dbReference type="PANTHER" id="PTHR46552:SF1">
    <property type="entry name" value="NADH-UBIQUINONE OXIDOREDUCTASE CHAIN 2"/>
    <property type="match status" value="1"/>
</dbReference>
<comment type="catalytic activity">
    <reaction evidence="16 17">
        <text>a ubiquinone + NADH + 5 H(+)(in) = a ubiquinol + NAD(+) + 4 H(+)(out)</text>
        <dbReference type="Rhea" id="RHEA:29091"/>
        <dbReference type="Rhea" id="RHEA-COMP:9565"/>
        <dbReference type="Rhea" id="RHEA-COMP:9566"/>
        <dbReference type="ChEBI" id="CHEBI:15378"/>
        <dbReference type="ChEBI" id="CHEBI:16389"/>
        <dbReference type="ChEBI" id="CHEBI:17976"/>
        <dbReference type="ChEBI" id="CHEBI:57540"/>
        <dbReference type="ChEBI" id="CHEBI:57945"/>
        <dbReference type="EC" id="7.1.1.2"/>
    </reaction>
</comment>
<evidence type="ECO:0000256" key="16">
    <source>
        <dbReference type="ARBA" id="ARBA00049551"/>
    </source>
</evidence>
<proteinExistence type="inferred from homology"/>
<evidence type="ECO:0000256" key="14">
    <source>
        <dbReference type="ARBA" id="ARBA00023128"/>
    </source>
</evidence>
<keyword evidence="13 17" id="KW-0830">Ubiquinone</keyword>
<dbReference type="Pfam" id="PF00361">
    <property type="entry name" value="Proton_antipo_M"/>
    <property type="match status" value="1"/>
</dbReference>
<feature type="transmembrane region" description="Helical" evidence="17">
    <location>
        <begin position="178"/>
        <end position="194"/>
    </location>
</feature>
<dbReference type="RefSeq" id="YP_010503084.1">
    <property type="nucleotide sequence ID" value="NC_066991.1"/>
</dbReference>
<dbReference type="InterPro" id="IPR003917">
    <property type="entry name" value="NADH_UbQ_OxRdtase_chain2"/>
</dbReference>
<feature type="transmembrane region" description="Helical" evidence="17">
    <location>
        <begin position="239"/>
        <end position="262"/>
    </location>
</feature>
<dbReference type="GO" id="GO:0005743">
    <property type="term" value="C:mitochondrial inner membrane"/>
    <property type="evidence" value="ECO:0007669"/>
    <property type="project" value="UniProtKB-SubCell"/>
</dbReference>
<comment type="function">
    <text evidence="17">Core subunit of the mitochondrial membrane respiratory chain NADH dehydrogenase (Complex I) which catalyzes electron transfer from NADH through the respiratory chain, using ubiquinone as an electron acceptor. Essential for the catalytic activity and assembly of complex I.</text>
</comment>
<evidence type="ECO:0000256" key="11">
    <source>
        <dbReference type="ARBA" id="ARBA00022989"/>
    </source>
</evidence>
<evidence type="ECO:0000256" key="17">
    <source>
        <dbReference type="RuleBase" id="RU003403"/>
    </source>
</evidence>